<evidence type="ECO:0000313" key="1">
    <source>
        <dbReference type="EMBL" id="OES24838.1"/>
    </source>
</evidence>
<dbReference type="EMBL" id="MIPY01000058">
    <property type="protein sequence ID" value="OES24838.1"/>
    <property type="molecule type" value="Genomic_DNA"/>
</dbReference>
<proteinExistence type="predicted"/>
<comment type="caution">
    <text evidence="1">The sequence shown here is derived from an EMBL/GenBank/DDBJ whole genome shotgun (WGS) entry which is preliminary data.</text>
</comment>
<dbReference type="AlphaFoldDB" id="A0AB36FL46"/>
<gene>
    <name evidence="1" type="ORF">BFV95_4597</name>
</gene>
<reference evidence="1 2" key="1">
    <citation type="submission" date="2016-09" db="EMBL/GenBank/DDBJ databases">
        <title>Draft Genome Sequence of four Alteromonas macleodii strains isolated from copper coupons and grown long-term at elevated copper levels.</title>
        <authorList>
            <person name="Cusick K."/>
            <person name="Dale J."/>
            <person name="Little B."/>
            <person name="Biffinger J."/>
        </authorList>
    </citation>
    <scope>NUCLEOTIDE SEQUENCE [LARGE SCALE GENOMIC DNA]</scope>
    <source>
        <strain evidence="1 2">KCP01</strain>
    </source>
</reference>
<name>A0AB36FL46_ALTMA</name>
<sequence>MSTESTAHTIEKPTSILVSLEDDAILIENPTEVTLTREMLTPVASSILSWFCNGKLCETPHINSFLTDILGGMPSDGGAIPVDNVLDWIQLEYPDAQCRLTSVPKLCMKTFTVNKVAH</sequence>
<dbReference type="RefSeq" id="WP_069949025.1">
    <property type="nucleotide sequence ID" value="NZ_MIPW01000063.1"/>
</dbReference>
<accession>A0AB36FL46</accession>
<organism evidence="1 2">
    <name type="scientific">Alteromonas macleodii</name>
    <name type="common">Pseudoalteromonas macleodii</name>
    <dbReference type="NCBI Taxonomy" id="28108"/>
    <lineage>
        <taxon>Bacteria</taxon>
        <taxon>Pseudomonadati</taxon>
        <taxon>Pseudomonadota</taxon>
        <taxon>Gammaproteobacteria</taxon>
        <taxon>Alteromonadales</taxon>
        <taxon>Alteromonadaceae</taxon>
        <taxon>Alteromonas/Salinimonas group</taxon>
        <taxon>Alteromonas</taxon>
    </lineage>
</organism>
<dbReference type="Proteomes" id="UP000095392">
    <property type="component" value="Unassembled WGS sequence"/>
</dbReference>
<evidence type="ECO:0000313" key="2">
    <source>
        <dbReference type="Proteomes" id="UP000095392"/>
    </source>
</evidence>
<keyword evidence="2" id="KW-1185">Reference proteome</keyword>
<protein>
    <submittedName>
        <fullName evidence="1">Uncharacterized protein</fullName>
    </submittedName>
</protein>